<name>A0A0C2X7W7_SERVB</name>
<keyword evidence="1" id="KW-0175">Coiled coil</keyword>
<feature type="transmembrane region" description="Helical" evidence="2">
    <location>
        <begin position="121"/>
        <end position="143"/>
    </location>
</feature>
<dbReference type="HOGENOM" id="CLU_1797642_0_0_1"/>
<evidence type="ECO:0000256" key="1">
    <source>
        <dbReference type="SAM" id="Coils"/>
    </source>
</evidence>
<protein>
    <submittedName>
        <fullName evidence="3">Uncharacterized protein</fullName>
    </submittedName>
</protein>
<gene>
    <name evidence="3" type="ORF">M408DRAFT_325624</name>
</gene>
<dbReference type="AlphaFoldDB" id="A0A0C2X7W7"/>
<feature type="coiled-coil region" evidence="1">
    <location>
        <begin position="18"/>
        <end position="45"/>
    </location>
</feature>
<sequence>MIGQLDSDREASLAHATVTEARVSLKQARAELKELSELRIAREESDKRLKDNKQIINTLEELLPPFVDKVRDVHTDFEEFEEGFPKLEDAVEVFYARSRKTGGDIDELRKRVGGGTQQNEAFLRLWMIAPLLVVMSVSFMYFAV</sequence>
<reference evidence="3 4" key="1">
    <citation type="submission" date="2014-04" db="EMBL/GenBank/DDBJ databases">
        <authorList>
            <consortium name="DOE Joint Genome Institute"/>
            <person name="Kuo A."/>
            <person name="Zuccaro A."/>
            <person name="Kohler A."/>
            <person name="Nagy L.G."/>
            <person name="Floudas D."/>
            <person name="Copeland A."/>
            <person name="Barry K.W."/>
            <person name="Cichocki N."/>
            <person name="Veneault-Fourrey C."/>
            <person name="LaButti K."/>
            <person name="Lindquist E.A."/>
            <person name="Lipzen A."/>
            <person name="Lundell T."/>
            <person name="Morin E."/>
            <person name="Murat C."/>
            <person name="Sun H."/>
            <person name="Tunlid A."/>
            <person name="Henrissat B."/>
            <person name="Grigoriev I.V."/>
            <person name="Hibbett D.S."/>
            <person name="Martin F."/>
            <person name="Nordberg H.P."/>
            <person name="Cantor M.N."/>
            <person name="Hua S.X."/>
        </authorList>
    </citation>
    <scope>NUCLEOTIDE SEQUENCE [LARGE SCALE GENOMIC DNA]</scope>
    <source>
        <strain evidence="3 4">MAFF 305830</strain>
    </source>
</reference>
<dbReference type="EMBL" id="KN824277">
    <property type="protein sequence ID" value="KIM34113.1"/>
    <property type="molecule type" value="Genomic_DNA"/>
</dbReference>
<evidence type="ECO:0000256" key="2">
    <source>
        <dbReference type="SAM" id="Phobius"/>
    </source>
</evidence>
<evidence type="ECO:0000313" key="3">
    <source>
        <dbReference type="EMBL" id="KIM34113.1"/>
    </source>
</evidence>
<organism evidence="3 4">
    <name type="scientific">Serendipita vermifera MAFF 305830</name>
    <dbReference type="NCBI Taxonomy" id="933852"/>
    <lineage>
        <taxon>Eukaryota</taxon>
        <taxon>Fungi</taxon>
        <taxon>Dikarya</taxon>
        <taxon>Basidiomycota</taxon>
        <taxon>Agaricomycotina</taxon>
        <taxon>Agaricomycetes</taxon>
        <taxon>Sebacinales</taxon>
        <taxon>Serendipitaceae</taxon>
        <taxon>Serendipita</taxon>
    </lineage>
</organism>
<reference evidence="4" key="2">
    <citation type="submission" date="2015-01" db="EMBL/GenBank/DDBJ databases">
        <title>Evolutionary Origins and Diversification of the Mycorrhizal Mutualists.</title>
        <authorList>
            <consortium name="DOE Joint Genome Institute"/>
            <consortium name="Mycorrhizal Genomics Consortium"/>
            <person name="Kohler A."/>
            <person name="Kuo A."/>
            <person name="Nagy L.G."/>
            <person name="Floudas D."/>
            <person name="Copeland A."/>
            <person name="Barry K.W."/>
            <person name="Cichocki N."/>
            <person name="Veneault-Fourrey C."/>
            <person name="LaButti K."/>
            <person name="Lindquist E.A."/>
            <person name="Lipzen A."/>
            <person name="Lundell T."/>
            <person name="Morin E."/>
            <person name="Murat C."/>
            <person name="Riley R."/>
            <person name="Ohm R."/>
            <person name="Sun H."/>
            <person name="Tunlid A."/>
            <person name="Henrissat B."/>
            <person name="Grigoriev I.V."/>
            <person name="Hibbett D.S."/>
            <person name="Martin F."/>
        </authorList>
    </citation>
    <scope>NUCLEOTIDE SEQUENCE [LARGE SCALE GENOMIC DNA]</scope>
    <source>
        <strain evidence="4">MAFF 305830</strain>
    </source>
</reference>
<keyword evidence="2" id="KW-0472">Membrane</keyword>
<accession>A0A0C2X7W7</accession>
<dbReference type="OrthoDB" id="3256836at2759"/>
<keyword evidence="4" id="KW-1185">Reference proteome</keyword>
<keyword evidence="2" id="KW-0812">Transmembrane</keyword>
<proteinExistence type="predicted"/>
<keyword evidence="2" id="KW-1133">Transmembrane helix</keyword>
<evidence type="ECO:0000313" key="4">
    <source>
        <dbReference type="Proteomes" id="UP000054097"/>
    </source>
</evidence>
<dbReference type="Proteomes" id="UP000054097">
    <property type="component" value="Unassembled WGS sequence"/>
</dbReference>